<keyword evidence="2" id="KW-1185">Reference proteome</keyword>
<dbReference type="Proteomes" id="UP000314294">
    <property type="component" value="Unassembled WGS sequence"/>
</dbReference>
<accession>A0A4Z2HAW0</accession>
<evidence type="ECO:0000313" key="1">
    <source>
        <dbReference type="EMBL" id="TNN62143.1"/>
    </source>
</evidence>
<gene>
    <name evidence="1" type="ORF">EYF80_027633</name>
</gene>
<dbReference type="AlphaFoldDB" id="A0A4Z2HAW0"/>
<proteinExistence type="predicted"/>
<name>A0A4Z2HAW0_9TELE</name>
<reference evidence="1 2" key="1">
    <citation type="submission" date="2019-03" db="EMBL/GenBank/DDBJ databases">
        <title>First draft genome of Liparis tanakae, snailfish: a comprehensive survey of snailfish specific genes.</title>
        <authorList>
            <person name="Kim W."/>
            <person name="Song I."/>
            <person name="Jeong J.-H."/>
            <person name="Kim D."/>
            <person name="Kim S."/>
            <person name="Ryu S."/>
            <person name="Song J.Y."/>
            <person name="Lee S.K."/>
        </authorList>
    </citation>
    <scope>NUCLEOTIDE SEQUENCE [LARGE SCALE GENOMIC DNA]</scope>
    <source>
        <tissue evidence="1">Muscle</tissue>
    </source>
</reference>
<sequence length="108" mass="11534">MSRAHEKVVGDFAKGQSQVDDIIFCAAALGEVADVDDSPSCGFSGLVFTVIPLHLFPNSHAKKTNGSMCETDSGLFGQECRISVHSGTFFRETRNTNGLVAPKSLRAT</sequence>
<evidence type="ECO:0000313" key="2">
    <source>
        <dbReference type="Proteomes" id="UP000314294"/>
    </source>
</evidence>
<dbReference type="EMBL" id="SRLO01000300">
    <property type="protein sequence ID" value="TNN62143.1"/>
    <property type="molecule type" value="Genomic_DNA"/>
</dbReference>
<comment type="caution">
    <text evidence="1">The sequence shown here is derived from an EMBL/GenBank/DDBJ whole genome shotgun (WGS) entry which is preliminary data.</text>
</comment>
<organism evidence="1 2">
    <name type="scientific">Liparis tanakae</name>
    <name type="common">Tanaka's snailfish</name>
    <dbReference type="NCBI Taxonomy" id="230148"/>
    <lineage>
        <taxon>Eukaryota</taxon>
        <taxon>Metazoa</taxon>
        <taxon>Chordata</taxon>
        <taxon>Craniata</taxon>
        <taxon>Vertebrata</taxon>
        <taxon>Euteleostomi</taxon>
        <taxon>Actinopterygii</taxon>
        <taxon>Neopterygii</taxon>
        <taxon>Teleostei</taxon>
        <taxon>Neoteleostei</taxon>
        <taxon>Acanthomorphata</taxon>
        <taxon>Eupercaria</taxon>
        <taxon>Perciformes</taxon>
        <taxon>Cottioidei</taxon>
        <taxon>Cottales</taxon>
        <taxon>Liparidae</taxon>
        <taxon>Liparis</taxon>
    </lineage>
</organism>
<protein>
    <submittedName>
        <fullName evidence="1">Uncharacterized protein</fullName>
    </submittedName>
</protein>